<gene>
    <name evidence="2" type="ORF">PECAL_4P18070</name>
</gene>
<accession>A0A8J2WNQ2</accession>
<evidence type="ECO:0000313" key="3">
    <source>
        <dbReference type="Proteomes" id="UP000789595"/>
    </source>
</evidence>
<evidence type="ECO:0000313" key="2">
    <source>
        <dbReference type="EMBL" id="CAH0374520.1"/>
    </source>
</evidence>
<comment type="caution">
    <text evidence="2">The sequence shown here is derived from an EMBL/GenBank/DDBJ whole genome shotgun (WGS) entry which is preliminary data.</text>
</comment>
<proteinExistence type="predicted"/>
<reference evidence="2" key="1">
    <citation type="submission" date="2021-11" db="EMBL/GenBank/DDBJ databases">
        <authorList>
            <consortium name="Genoscope - CEA"/>
            <person name="William W."/>
        </authorList>
    </citation>
    <scope>NUCLEOTIDE SEQUENCE</scope>
</reference>
<evidence type="ECO:0000256" key="1">
    <source>
        <dbReference type="SAM" id="SignalP"/>
    </source>
</evidence>
<name>A0A8J2WNQ2_9STRA</name>
<feature type="signal peptide" evidence="1">
    <location>
        <begin position="1"/>
        <end position="16"/>
    </location>
</feature>
<organism evidence="2 3">
    <name type="scientific">Pelagomonas calceolata</name>
    <dbReference type="NCBI Taxonomy" id="35677"/>
    <lineage>
        <taxon>Eukaryota</taxon>
        <taxon>Sar</taxon>
        <taxon>Stramenopiles</taxon>
        <taxon>Ochrophyta</taxon>
        <taxon>Pelagophyceae</taxon>
        <taxon>Pelagomonadales</taxon>
        <taxon>Pelagomonadaceae</taxon>
        <taxon>Pelagomonas</taxon>
    </lineage>
</organism>
<dbReference type="Proteomes" id="UP000789595">
    <property type="component" value="Unassembled WGS sequence"/>
</dbReference>
<protein>
    <submittedName>
        <fullName evidence="2">Uncharacterized protein</fullName>
    </submittedName>
</protein>
<feature type="chain" id="PRO_5035208591" evidence="1">
    <location>
        <begin position="17"/>
        <end position="649"/>
    </location>
</feature>
<sequence>MARRLIMVALLLVASGANVKPTKGPADRRLVERAAAIDVWFQQHSREYRAAHKGGKAFTPPNWTVRKAGDVPQPWHEIGNQSIAKRVFRARVGSRSVVVKRAIGVRSGPHRGEPKGADLGGSVIYLELVYLEALRGAPGVPELLGGWFDGPHVYYVLSDGGERIGRGVSKGVGTAPTVLSDAFRTRAAKQPLQLARSLLACFQSWTAAGFLEDDFKAEQFTLDGNGQIYLVDGPHLRGDSLLGEAVARTWPHRGAANMLNRDVRTCAQDADCPFTKENHSCRGAGTCEPGARGAPEARGKCVNNKCMRLSDKTHIYDVANRPWLLPAIADAAEDAASKAFLRGLIRLAGRGQPEERPSFQELLDRVDRFIAKPLPQTPGPKERLYKSSVIQDSAHRRKSFWDYASVSFTDLGKAGGVRVRDLIQGLCEDRGLTCWESQVEGHGKEIPKHYAPKRFREVRVRNRGSMPKKFRGKAGALDVLYGQFYDENPTLMWTTTLPPEVFAFTVVSDAWRVVRSSYYDRHEDLDDLDAFVNASFPHGVQRHAQRLAGMQYSRLVAVTRSQCDRALRNLDAFDLIVDAASLAGGGLRDLAALLYGLYDVDAPEVASPKPVGDLAASPAAKARVLEESWCHSEIYAAARQLPAFVAFSS</sequence>
<keyword evidence="3" id="KW-1185">Reference proteome</keyword>
<dbReference type="AlphaFoldDB" id="A0A8J2WNQ2"/>
<dbReference type="EMBL" id="CAKKNE010000004">
    <property type="protein sequence ID" value="CAH0374520.1"/>
    <property type="molecule type" value="Genomic_DNA"/>
</dbReference>
<keyword evidence="1" id="KW-0732">Signal</keyword>